<accession>F6DKZ4</accession>
<proteinExistence type="predicted"/>
<dbReference type="KEGG" id="dru:Desru_3423"/>
<dbReference type="AlphaFoldDB" id="F6DKZ4"/>
<dbReference type="EMBL" id="CP002780">
    <property type="protein sequence ID" value="AEG61626.1"/>
    <property type="molecule type" value="Genomic_DNA"/>
</dbReference>
<dbReference type="HOGENOM" id="CLU_2092885_0_0_9"/>
<sequence>MPDEIVDRITEEMEVRGKLEFTIHEQELFNQGVKEFTVFYKIVGESRMKLFRNSRTELIFVRLNDDWMRQAKVDISGLEVPLTIRLTWDNDSEDELTVEKPGQGGCITVKSVQIDN</sequence>
<organism evidence="1 2">
    <name type="scientific">Desulforamulus ruminis (strain ATCC 23193 / DSM 2154 / NCIMB 8452 / DL)</name>
    <name type="common">Desulfotomaculum ruminis</name>
    <dbReference type="NCBI Taxonomy" id="696281"/>
    <lineage>
        <taxon>Bacteria</taxon>
        <taxon>Bacillati</taxon>
        <taxon>Bacillota</taxon>
        <taxon>Clostridia</taxon>
        <taxon>Eubacteriales</taxon>
        <taxon>Peptococcaceae</taxon>
        <taxon>Desulforamulus</taxon>
    </lineage>
</organism>
<evidence type="ECO:0000313" key="1">
    <source>
        <dbReference type="EMBL" id="AEG61626.1"/>
    </source>
</evidence>
<evidence type="ECO:0000313" key="2">
    <source>
        <dbReference type="Proteomes" id="UP000009234"/>
    </source>
</evidence>
<reference evidence="2" key="1">
    <citation type="submission" date="2011-05" db="EMBL/GenBank/DDBJ databases">
        <title>Complete sequence of Desulfotomaculum ruminis DSM 2154.</title>
        <authorList>
            <person name="Lucas S."/>
            <person name="Copeland A."/>
            <person name="Lapidus A."/>
            <person name="Cheng J.-F."/>
            <person name="Goodwin L."/>
            <person name="Pitluck S."/>
            <person name="Lu M."/>
            <person name="Detter J.C."/>
            <person name="Han C."/>
            <person name="Tapia R."/>
            <person name="Land M."/>
            <person name="Hauser L."/>
            <person name="Kyrpides N."/>
            <person name="Ivanova N."/>
            <person name="Mikhailova N."/>
            <person name="Pagani I."/>
            <person name="Stams A.J.M."/>
            <person name="Plugge C.M."/>
            <person name="Muyzer G."/>
            <person name="Kuever J."/>
            <person name="Parshina S.N."/>
            <person name="Ivanova A.E."/>
            <person name="Nazina T.N."/>
            <person name="Brambilla E."/>
            <person name="Spring S."/>
            <person name="Klenk H.-P."/>
            <person name="Woyke T."/>
        </authorList>
    </citation>
    <scope>NUCLEOTIDE SEQUENCE [LARGE SCALE GENOMIC DNA]</scope>
    <source>
        <strain evidence="2">ATCC 23193 / DSM 2154 / NCIB 8452 / DL</strain>
    </source>
</reference>
<dbReference type="STRING" id="696281.Desru_3423"/>
<dbReference type="OrthoDB" id="1807760at2"/>
<protein>
    <submittedName>
        <fullName evidence="1">Uncharacterized protein</fullName>
    </submittedName>
</protein>
<dbReference type="Proteomes" id="UP000009234">
    <property type="component" value="Chromosome"/>
</dbReference>
<gene>
    <name evidence="1" type="ordered locus">Desru_3423</name>
</gene>
<keyword evidence="2" id="KW-1185">Reference proteome</keyword>
<name>F6DKZ4_DESRL</name>
<reference evidence="1 2" key="2">
    <citation type="journal article" date="2012" name="Stand. Genomic Sci.">
        <title>Complete genome sequence of the sulfate-reducing firmicute Desulfotomaculum ruminis type strain (DL(T)).</title>
        <authorList>
            <person name="Spring S."/>
            <person name="Visser M."/>
            <person name="Lu M."/>
            <person name="Copeland A."/>
            <person name="Lapidus A."/>
            <person name="Lucas S."/>
            <person name="Cheng J.F."/>
            <person name="Han C."/>
            <person name="Tapia R."/>
            <person name="Goodwin L.A."/>
            <person name="Pitluck S."/>
            <person name="Ivanova N."/>
            <person name="Land M."/>
            <person name="Hauser L."/>
            <person name="Larimer F."/>
            <person name="Rohde M."/>
            <person name="Goker M."/>
            <person name="Detter J.C."/>
            <person name="Kyrpides N.C."/>
            <person name="Woyke T."/>
            <person name="Schaap P.J."/>
            <person name="Plugge C.M."/>
            <person name="Muyzer G."/>
            <person name="Kuever J."/>
            <person name="Pereira I.A."/>
            <person name="Parshina S.N."/>
            <person name="Bernier-Latmani R."/>
            <person name="Stams A.J."/>
            <person name="Klenk H.P."/>
        </authorList>
    </citation>
    <scope>NUCLEOTIDE SEQUENCE [LARGE SCALE GENOMIC DNA]</scope>
    <source>
        <strain evidence="2">ATCC 23193 / DSM 2154 / NCIB 8452 / DL</strain>
    </source>
</reference>
<dbReference type="RefSeq" id="WP_013843372.1">
    <property type="nucleotide sequence ID" value="NC_015589.1"/>
</dbReference>